<sequence length="274" mass="29685">MAPPAIPGMRFGEPVPNDFGACMQSQPTDTRQPGAPRRSDPFPFTFARPAGRASRQSMPFGRSGGWMSEESEESEDWTDEEFGAGGAEGMEGVEGVGGNERAAPSAATQAGKALRDFKRMPMANEPTDDLVAFKATYASSLDKSKQILVLMGEKNRDALAAQLIDYEARKRKTVDILEEQKRKLVGDIAAADYKKGAELIDRLASLASQAVQNRHQAKRDLEQIRTNTSARLESLKKQYEARTKDFASAMGELSAKTAQGLGAKGAKGKGRGRK</sequence>
<organism evidence="3">
    <name type="scientific">Rhodotorula toruloides</name>
    <name type="common">Yeast</name>
    <name type="synonym">Rhodosporidium toruloides</name>
    <dbReference type="NCBI Taxonomy" id="5286"/>
    <lineage>
        <taxon>Eukaryota</taxon>
        <taxon>Fungi</taxon>
        <taxon>Dikarya</taxon>
        <taxon>Basidiomycota</taxon>
        <taxon>Pucciniomycotina</taxon>
        <taxon>Microbotryomycetes</taxon>
        <taxon>Sporidiobolales</taxon>
        <taxon>Sporidiobolaceae</taxon>
        <taxon>Rhodotorula</taxon>
    </lineage>
</organism>
<feature type="compositionally biased region" description="Acidic residues" evidence="2">
    <location>
        <begin position="69"/>
        <end position="82"/>
    </location>
</feature>
<reference evidence="3" key="1">
    <citation type="journal article" date="2014" name="Genome Announc.">
        <title>Draft genome sequence of Rhodosporidium toruloides CECT1137, an oleaginous yeast of biotechnological interest.</title>
        <authorList>
            <person name="Morin N."/>
            <person name="Calcas X."/>
            <person name="Devillers H."/>
            <person name="Durrens P."/>
            <person name="Sherman D.J."/>
            <person name="Nicaud J.-M."/>
            <person name="Neuveglise C."/>
        </authorList>
    </citation>
    <scope>NUCLEOTIDE SEQUENCE</scope>
    <source>
        <strain evidence="3">CECT1137</strain>
    </source>
</reference>
<evidence type="ECO:0000313" key="3">
    <source>
        <dbReference type="EMBL" id="CDR42773.1"/>
    </source>
</evidence>
<feature type="compositionally biased region" description="Gly residues" evidence="2">
    <location>
        <begin position="83"/>
        <end position="98"/>
    </location>
</feature>
<gene>
    <name evidence="3" type="ORF">RHTO0S_07e03972g</name>
</gene>
<keyword evidence="1" id="KW-0175">Coiled coil</keyword>
<evidence type="ECO:0000256" key="2">
    <source>
        <dbReference type="SAM" id="MobiDB-lite"/>
    </source>
</evidence>
<dbReference type="EMBL" id="LK052942">
    <property type="protein sequence ID" value="CDR42773.1"/>
    <property type="molecule type" value="Genomic_DNA"/>
</dbReference>
<accession>A0A061AZV6</accession>
<dbReference type="OrthoDB" id="10401485at2759"/>
<dbReference type="AlphaFoldDB" id="A0A061AZV6"/>
<protein>
    <submittedName>
        <fullName evidence="3">RHTO0S07e03972g1_1</fullName>
    </submittedName>
</protein>
<name>A0A061AZV6_RHOTO</name>
<feature type="coiled-coil region" evidence="1">
    <location>
        <begin position="207"/>
        <end position="238"/>
    </location>
</feature>
<feature type="region of interest" description="Disordered" evidence="2">
    <location>
        <begin position="1"/>
        <end position="110"/>
    </location>
</feature>
<proteinExistence type="predicted"/>
<evidence type="ECO:0000256" key="1">
    <source>
        <dbReference type="SAM" id="Coils"/>
    </source>
</evidence>